<evidence type="ECO:0000313" key="1">
    <source>
        <dbReference type="EMBL" id="XCN26914.1"/>
    </source>
</evidence>
<dbReference type="InterPro" id="IPR048374">
    <property type="entry name" value="YuA_Gp49-like"/>
</dbReference>
<dbReference type="Gene3D" id="3.30.300.260">
    <property type="match status" value="1"/>
</dbReference>
<name>A0AAU8KXX8_9VIRU</name>
<sequence>MEEFDATVMGIPAIIRVTYWERYVPAKISGPPEHCYPAEGGCGDWEVRDRRGRPAPWLERKMTDAERERLEQLVFDYMENRE</sequence>
<organism evidence="1">
    <name type="scientific">Pseudomonas phage vB_PaeS_FBPa53</name>
    <dbReference type="NCBI Taxonomy" id="3231242"/>
    <lineage>
        <taxon>Viruses</taxon>
    </lineage>
</organism>
<reference evidence="1" key="1">
    <citation type="submission" date="2024-05" db="EMBL/GenBank/DDBJ databases">
        <title>Defense systems in Pseudomonas aeruginosa.</title>
        <authorList>
            <person name="van den Berg D.F."/>
            <person name="Costa R.A."/>
        </authorList>
    </citation>
    <scope>NUCLEOTIDE SEQUENCE</scope>
</reference>
<protein>
    <submittedName>
        <fullName evidence="1">Uncharacterized protein</fullName>
    </submittedName>
</protein>
<accession>A0AAU8KXX8</accession>
<dbReference type="Pfam" id="PF20788">
    <property type="entry name" value="YuA_Gp49"/>
    <property type="match status" value="1"/>
</dbReference>
<proteinExistence type="predicted"/>
<dbReference type="EMBL" id="PP813866">
    <property type="protein sequence ID" value="XCN26914.1"/>
    <property type="molecule type" value="Genomic_DNA"/>
</dbReference>